<protein>
    <submittedName>
        <fullName evidence="2">MULE transposase domain-containing protein</fullName>
    </submittedName>
</protein>
<dbReference type="Proteomes" id="UP000887574">
    <property type="component" value="Unplaced"/>
</dbReference>
<keyword evidence="1" id="KW-1185">Reference proteome</keyword>
<organism evidence="1 2">
    <name type="scientific">Ditylenchus dipsaci</name>
    <dbReference type="NCBI Taxonomy" id="166011"/>
    <lineage>
        <taxon>Eukaryota</taxon>
        <taxon>Metazoa</taxon>
        <taxon>Ecdysozoa</taxon>
        <taxon>Nematoda</taxon>
        <taxon>Chromadorea</taxon>
        <taxon>Rhabditida</taxon>
        <taxon>Tylenchina</taxon>
        <taxon>Tylenchomorpha</taxon>
        <taxon>Sphaerularioidea</taxon>
        <taxon>Anguinidae</taxon>
        <taxon>Anguininae</taxon>
        <taxon>Ditylenchus</taxon>
    </lineage>
</organism>
<proteinExistence type="predicted"/>
<evidence type="ECO:0000313" key="2">
    <source>
        <dbReference type="WBParaSite" id="jg26140"/>
    </source>
</evidence>
<name>A0A915E2Y0_9BILA</name>
<accession>A0A915E2Y0</accession>
<sequence>MKRTLIDGFRARKANGKYRDQGTMRNRFQQQSKMIQADATYKLNWHGFPVLVCGFSDSSQHFCGTFLALSSNENTWCYERFFAAVPSCSSSML</sequence>
<reference evidence="2" key="1">
    <citation type="submission" date="2022-11" db="UniProtKB">
        <authorList>
            <consortium name="WormBaseParasite"/>
        </authorList>
    </citation>
    <scope>IDENTIFICATION</scope>
</reference>
<dbReference type="WBParaSite" id="jg26140">
    <property type="protein sequence ID" value="jg26140"/>
    <property type="gene ID" value="jg26140"/>
</dbReference>
<dbReference type="AlphaFoldDB" id="A0A915E2Y0"/>
<evidence type="ECO:0000313" key="1">
    <source>
        <dbReference type="Proteomes" id="UP000887574"/>
    </source>
</evidence>